<gene>
    <name evidence="2" type="ORF">OS493_036020</name>
</gene>
<protein>
    <submittedName>
        <fullName evidence="2">Uncharacterized protein</fullName>
    </submittedName>
</protein>
<organism evidence="2 3">
    <name type="scientific">Desmophyllum pertusum</name>
    <dbReference type="NCBI Taxonomy" id="174260"/>
    <lineage>
        <taxon>Eukaryota</taxon>
        <taxon>Metazoa</taxon>
        <taxon>Cnidaria</taxon>
        <taxon>Anthozoa</taxon>
        <taxon>Hexacorallia</taxon>
        <taxon>Scleractinia</taxon>
        <taxon>Caryophylliina</taxon>
        <taxon>Caryophylliidae</taxon>
        <taxon>Desmophyllum</taxon>
    </lineage>
</organism>
<feature type="region of interest" description="Disordered" evidence="1">
    <location>
        <begin position="131"/>
        <end position="181"/>
    </location>
</feature>
<name>A0A9X0D2C5_9CNID</name>
<keyword evidence="3" id="KW-1185">Reference proteome</keyword>
<dbReference type="AlphaFoldDB" id="A0A9X0D2C5"/>
<feature type="compositionally biased region" description="Polar residues" evidence="1">
    <location>
        <begin position="383"/>
        <end position="394"/>
    </location>
</feature>
<accession>A0A9X0D2C5</accession>
<dbReference type="Proteomes" id="UP001163046">
    <property type="component" value="Unassembled WGS sequence"/>
</dbReference>
<feature type="region of interest" description="Disordered" evidence="1">
    <location>
        <begin position="359"/>
        <end position="394"/>
    </location>
</feature>
<evidence type="ECO:0000313" key="2">
    <source>
        <dbReference type="EMBL" id="KAJ7382289.1"/>
    </source>
</evidence>
<feature type="region of interest" description="Disordered" evidence="1">
    <location>
        <begin position="88"/>
        <end position="113"/>
    </location>
</feature>
<proteinExistence type="predicted"/>
<dbReference type="EMBL" id="MU825930">
    <property type="protein sequence ID" value="KAJ7382289.1"/>
    <property type="molecule type" value="Genomic_DNA"/>
</dbReference>
<evidence type="ECO:0000256" key="1">
    <source>
        <dbReference type="SAM" id="MobiDB-lite"/>
    </source>
</evidence>
<sequence>MVVPSDASIHKLFPTQHSVKEHSTDVGLFVAYANRSSALLVIDGRTGKVSWSFHSASGLPVAPIPVPGTQQAFVMWLPKLEAVTLISKPRKSRQVQQQDSDGTSDDDGRSVGGYANQKARKLLSITSDYAEKKMSRHGHQQEGDTAFPESPPLYHPEFDDNDDDFDDRNDAASDENDDDDDIVSKEFQLAFLAEILEKDSDDSHVAQSKLFDKENDKADNKWLNVRDKENIPAMHQRGYSEDWIPFTKNHRLPKIVHEEGMSGGENSDVRADPDMHTAHLEEELGHTTNHKKDETLITNHKAKTNRVPISRDHSFLYSNLKVLKELPPEPTREEDEDSDFQMELTGDSHDRQFLMDDAKPADHKQETSRLASAKKPSYHKRSVQSTQSGSQCVKSSGDVADTYTALLLMKDANGRQLVTEITEEGPLYLGPEEYKSLFNVKEGDTKPKSCLRLVPSLISEPVLRDSDEGLDLVYTVSFVSDDHSLHVGKIRKMSMEVIFESLEGKIVTGNGRRHQSKRENDYSFSFPRIL</sequence>
<reference evidence="2" key="1">
    <citation type="submission" date="2023-01" db="EMBL/GenBank/DDBJ databases">
        <title>Genome assembly of the deep-sea coral Lophelia pertusa.</title>
        <authorList>
            <person name="Herrera S."/>
            <person name="Cordes E."/>
        </authorList>
    </citation>
    <scope>NUCLEOTIDE SEQUENCE</scope>
    <source>
        <strain evidence="2">USNM1676648</strain>
        <tissue evidence="2">Polyp</tissue>
    </source>
</reference>
<evidence type="ECO:0000313" key="3">
    <source>
        <dbReference type="Proteomes" id="UP001163046"/>
    </source>
</evidence>
<comment type="caution">
    <text evidence="2">The sequence shown here is derived from an EMBL/GenBank/DDBJ whole genome shotgun (WGS) entry which is preliminary data.</text>
</comment>
<feature type="compositionally biased region" description="Acidic residues" evidence="1">
    <location>
        <begin position="159"/>
        <end position="181"/>
    </location>
</feature>